<protein>
    <submittedName>
        <fullName evidence="3">Actin-related protein 3-like</fullName>
    </submittedName>
</protein>
<dbReference type="AlphaFoldDB" id="A0A061SHY4"/>
<evidence type="ECO:0000256" key="1">
    <source>
        <dbReference type="RuleBase" id="RU000487"/>
    </source>
</evidence>
<dbReference type="CDD" id="cd10221">
    <property type="entry name" value="ASKHA_NBD_Arp3-like"/>
    <property type="match status" value="1"/>
</dbReference>
<dbReference type="Gene3D" id="3.30.420.40">
    <property type="match status" value="2"/>
</dbReference>
<sequence>MSNLELPAVVLDCGTGYTKLGYSGNVEPCSIFPTVISCSGGVKQRGSSSASPLADLDFPIGYEALQVSAGNTRALLNHGAVNSWDDMESFWQQCIFRKLRCDPANHRFLLTEPPMNPPESRERTAEVMFESFGVAGLYIGVQAVLALAGSFASQGLSGRPLTGTVVDSGDGVTHVVPVVDGFVAGSCVRSLPLAGASVTSFVQRLLRERGEPIPPELSMEAARQVKEAHCYVCQDMAKEFARHEDDPKKHHRKHSMADPRSGQDVSFDVGYERFLGPEIFFTPEIVNESVSPLPRVVDDAIQGCGIDARRSLYGNIVLSGGSTMFRDFGRRMRKDIKGIIASRASAGAQEVDVNVVAHYNQRCAVWFGGSVAASMPSFPSVCHSRADYEEHGPRICRRNIVFTDA</sequence>
<dbReference type="InterPro" id="IPR043129">
    <property type="entry name" value="ATPase_NBD"/>
</dbReference>
<dbReference type="EMBL" id="GBEZ01000100">
    <property type="protein sequence ID" value="JAC84757.1"/>
    <property type="molecule type" value="Transcribed_RNA"/>
</dbReference>
<dbReference type="Pfam" id="PF00022">
    <property type="entry name" value="Actin"/>
    <property type="match status" value="1"/>
</dbReference>
<accession>A0A061SHY4</accession>
<feature type="region of interest" description="Disordered" evidence="2">
    <location>
        <begin position="242"/>
        <end position="264"/>
    </location>
</feature>
<reference evidence="3" key="1">
    <citation type="submission" date="2014-05" db="EMBL/GenBank/DDBJ databases">
        <title>The transcriptome of the halophilic microalga Tetraselmis sp. GSL018 isolated from the Great Salt Lake, Utah.</title>
        <authorList>
            <person name="Jinkerson R.E."/>
            <person name="D'Adamo S."/>
            <person name="Posewitz M.C."/>
        </authorList>
    </citation>
    <scope>NUCLEOTIDE SEQUENCE</scope>
    <source>
        <strain evidence="3">GSL018</strain>
    </source>
</reference>
<dbReference type="SUPFAM" id="SSF53067">
    <property type="entry name" value="Actin-like ATPase domain"/>
    <property type="match status" value="2"/>
</dbReference>
<dbReference type="SMART" id="SM00268">
    <property type="entry name" value="ACTIN"/>
    <property type="match status" value="1"/>
</dbReference>
<evidence type="ECO:0000256" key="2">
    <source>
        <dbReference type="SAM" id="MobiDB-lite"/>
    </source>
</evidence>
<dbReference type="FunFam" id="3.30.420.40:FF:000050">
    <property type="entry name" value="Actin, alpha skeletal muscle"/>
    <property type="match status" value="1"/>
</dbReference>
<dbReference type="Gene3D" id="3.90.640.10">
    <property type="entry name" value="Actin, Chain A, domain 4"/>
    <property type="match status" value="1"/>
</dbReference>
<comment type="similarity">
    <text evidence="1">Belongs to the actin family.</text>
</comment>
<proteinExistence type="inferred from homology"/>
<gene>
    <name evidence="3" type="ORF">TSPGSL018_217</name>
</gene>
<name>A0A061SHY4_9CHLO</name>
<organism evidence="3">
    <name type="scientific">Tetraselmis sp. GSL018</name>
    <dbReference type="NCBI Taxonomy" id="582737"/>
    <lineage>
        <taxon>Eukaryota</taxon>
        <taxon>Viridiplantae</taxon>
        <taxon>Chlorophyta</taxon>
        <taxon>core chlorophytes</taxon>
        <taxon>Chlorodendrophyceae</taxon>
        <taxon>Chlorodendrales</taxon>
        <taxon>Chlorodendraceae</taxon>
        <taxon>Tetraselmis</taxon>
    </lineage>
</organism>
<evidence type="ECO:0000313" key="3">
    <source>
        <dbReference type="EMBL" id="JAC84757.1"/>
    </source>
</evidence>
<dbReference type="InterPro" id="IPR004000">
    <property type="entry name" value="Actin"/>
</dbReference>
<dbReference type="PRINTS" id="PR00190">
    <property type="entry name" value="ACTIN"/>
</dbReference>
<dbReference type="PANTHER" id="PTHR11937">
    <property type="entry name" value="ACTIN"/>
    <property type="match status" value="1"/>
</dbReference>